<feature type="transmembrane region" description="Helical" evidence="1">
    <location>
        <begin position="45"/>
        <end position="63"/>
    </location>
</feature>
<name>A0A1Y1WEH4_9FUNG</name>
<dbReference type="EMBL" id="MCFD01000003">
    <property type="protein sequence ID" value="ORX71872.1"/>
    <property type="molecule type" value="Genomic_DNA"/>
</dbReference>
<dbReference type="OrthoDB" id="5538802at2759"/>
<protein>
    <submittedName>
        <fullName evidence="2">Uncharacterized protein</fullName>
    </submittedName>
</protein>
<gene>
    <name evidence="2" type="ORF">DL89DRAFT_265581</name>
</gene>
<evidence type="ECO:0000313" key="2">
    <source>
        <dbReference type="EMBL" id="ORX71872.1"/>
    </source>
</evidence>
<keyword evidence="1" id="KW-0812">Transmembrane</keyword>
<reference evidence="2 3" key="1">
    <citation type="submission" date="2016-07" db="EMBL/GenBank/DDBJ databases">
        <title>Pervasive Adenine N6-methylation of Active Genes in Fungi.</title>
        <authorList>
            <consortium name="DOE Joint Genome Institute"/>
            <person name="Mondo S.J."/>
            <person name="Dannebaum R.O."/>
            <person name="Kuo R.C."/>
            <person name="Labutti K."/>
            <person name="Haridas S."/>
            <person name="Kuo A."/>
            <person name="Salamov A."/>
            <person name="Ahrendt S.R."/>
            <person name="Lipzen A."/>
            <person name="Sullivan W."/>
            <person name="Andreopoulos W.B."/>
            <person name="Clum A."/>
            <person name="Lindquist E."/>
            <person name="Daum C."/>
            <person name="Ramamoorthy G.K."/>
            <person name="Gryganskyi A."/>
            <person name="Culley D."/>
            <person name="Magnuson J.K."/>
            <person name="James T.Y."/>
            <person name="O'Malley M.A."/>
            <person name="Stajich J.E."/>
            <person name="Spatafora J.W."/>
            <person name="Visel A."/>
            <person name="Grigoriev I.V."/>
        </authorList>
    </citation>
    <scope>NUCLEOTIDE SEQUENCE [LARGE SCALE GENOMIC DNA]</scope>
    <source>
        <strain evidence="2 3">ATCC 12442</strain>
    </source>
</reference>
<evidence type="ECO:0000313" key="3">
    <source>
        <dbReference type="Proteomes" id="UP000193922"/>
    </source>
</evidence>
<keyword evidence="3" id="KW-1185">Reference proteome</keyword>
<dbReference type="InterPro" id="IPR025187">
    <property type="entry name" value="DUF4112"/>
</dbReference>
<accession>A0A1Y1WEH4</accession>
<comment type="caution">
    <text evidence="2">The sequence shown here is derived from an EMBL/GenBank/DDBJ whole genome shotgun (WGS) entry which is preliminary data.</text>
</comment>
<keyword evidence="1" id="KW-1133">Transmembrane helix</keyword>
<dbReference type="Pfam" id="PF13430">
    <property type="entry name" value="DUF4112"/>
    <property type="match status" value="1"/>
</dbReference>
<keyword evidence="1" id="KW-0472">Membrane</keyword>
<organism evidence="2 3">
    <name type="scientific">Linderina pennispora</name>
    <dbReference type="NCBI Taxonomy" id="61395"/>
    <lineage>
        <taxon>Eukaryota</taxon>
        <taxon>Fungi</taxon>
        <taxon>Fungi incertae sedis</taxon>
        <taxon>Zoopagomycota</taxon>
        <taxon>Kickxellomycotina</taxon>
        <taxon>Kickxellomycetes</taxon>
        <taxon>Kickxellales</taxon>
        <taxon>Kickxellaceae</taxon>
        <taxon>Linderina</taxon>
    </lineage>
</organism>
<proteinExistence type="predicted"/>
<dbReference type="GeneID" id="63803377"/>
<dbReference type="Proteomes" id="UP000193922">
    <property type="component" value="Unassembled WGS sequence"/>
</dbReference>
<sequence>MLDDEHRCFVELSEMARHYDDHMLPLCATLDSVCPQATKIAQIQCIPIIGNLVVFGLSMRFALRTLHFRCFQRHPIWSMLPVILVVFVLGFIPFVGVWATFKLRPIYRAWLIFSKAIDEANLIPGPSTRGMQAEYPSHTADVVSKEDAVESGVAEHYDLAAVIDEYSDFTHFSYLGDTGSGTPTTSWTNSTAASRSVSHAITMTKLEGMGRKAHPD</sequence>
<dbReference type="AlphaFoldDB" id="A0A1Y1WEH4"/>
<dbReference type="RefSeq" id="XP_040745296.1">
    <property type="nucleotide sequence ID" value="XM_040886729.1"/>
</dbReference>
<evidence type="ECO:0000256" key="1">
    <source>
        <dbReference type="SAM" id="Phobius"/>
    </source>
</evidence>
<feature type="transmembrane region" description="Helical" evidence="1">
    <location>
        <begin position="75"/>
        <end position="101"/>
    </location>
</feature>